<reference evidence="2" key="1">
    <citation type="journal article" date="2015" name="Nature">
        <title>Complex archaea that bridge the gap between prokaryotes and eukaryotes.</title>
        <authorList>
            <person name="Spang A."/>
            <person name="Saw J.H."/>
            <person name="Jorgensen S.L."/>
            <person name="Zaremba-Niedzwiedzka K."/>
            <person name="Martijn J."/>
            <person name="Lind A.E."/>
            <person name="van Eijk R."/>
            <person name="Schleper C."/>
            <person name="Guy L."/>
            <person name="Ettema T.J."/>
        </authorList>
    </citation>
    <scope>NUCLEOTIDE SEQUENCE</scope>
</reference>
<protein>
    <submittedName>
        <fullName evidence="2">Uncharacterized protein</fullName>
    </submittedName>
</protein>
<organism evidence="2">
    <name type="scientific">marine sediment metagenome</name>
    <dbReference type="NCBI Taxonomy" id="412755"/>
    <lineage>
        <taxon>unclassified sequences</taxon>
        <taxon>metagenomes</taxon>
        <taxon>ecological metagenomes</taxon>
    </lineage>
</organism>
<dbReference type="SUPFAM" id="SSF117281">
    <property type="entry name" value="Kelch motif"/>
    <property type="match status" value="2"/>
</dbReference>
<comment type="caution">
    <text evidence="2">The sequence shown here is derived from an EMBL/GenBank/DDBJ whole genome shotgun (WGS) entry which is preliminary data.</text>
</comment>
<sequence>GVRVTRRTDRYPVHPADGIVVSDGIIEAAKDENLTAGQRYYYGIWTYNKETHYSRGQFISGIPQDRILPSGVNFATATPRILPGVERDDNTQIIYNFATGDGSIIFDSSENGRHGVLGSEVILDNFWSGDGTSGSTGEIRNAVGARFDGEFDIIETSVDDSIAAVGGSRAITINFWIYRYRRNQLQWIIGTSNSAPSSNAGWVIGLDADGQIRVGSGNISDNIGSSSIGLIPEQTWTMVTVTIDLSGVASAFINGVFSDLVTLPGGANFDSSGFDTLYIGAKPVDSGSTWSGADFFGCLNLISIHNIERSSGYISDLNAQESEVFNQTIQNRAQDPPDNKQREALLSWTIPADFDYEGGFVKIVRKFRELPSHFDDGDNVAILNAESGTFYFLDTYNFIHNADYIYRFFTVNSLDNICDRLEARAVAVHIPKSINDPPSPPLESVSNEIITPGSKKLLLQWSNPSGSEWRGTRVYFSETDFPTISISKGVPNVSNGTLLTDTTDAFIAHRVVVKSVVSGSKVPLTNGRPYFYTIVTYDELNRLSEPKFLTGIPSAQLSTVFDPEDVKDLHLTLLNPRTLSIRWTNPTVKSEELDLFFGEAALCFVSVRDLFGGDLEDITNLRLQFCTEIKKRGLKTTERSLGSGSDEDLFEERGNIRTLGGAEFGFVFADNCNGEEEERETILTYSTVESGLIKGMLTHTSNRETLARRAKYTMNVRAQYRVVDPDTKKSIFEFNTDGVSVTFIHPVKISLINKNHAKINIGCEQEGGLRGLEPCPCENEIEGTCQTTEFNGGYTGAARPYVCRVEIQYKGEALPDGTPISVYLFQHGTGANSHPLNSKSNKTFIREGIYSTSAVLEEELDFEGNPTGNLVSKSIADIEVPAPLEPDFVDIYVSMDYAGLLVDAVHSVKFISSLLIRAEITPCDDDGIDVAEQFATVWIIDPDDPDNLTARLPVPDGTVVKWELQKLQFAKDRPFYSTEPLPFFLSGVYSTTISGVARNVFFGPVGDIEAHSFIKECGTEAPPEDCCIGEEYAITVRVILGDQSATDGEKFHYSCDVEDKVFSNKKFFVNAAITQPSGASESWPHYVAWGDGVHLLHFQIAQDPALLDDTQMREVAEYNDCVDRIVGGQSFFLPLEHIIQITAPGEILWDVVFQEDPYTGEQVPVSYQSISPKKAEELQIPLVANIPVRGPVTDFYLRFNIFIGDDANPKPAECESGGGGGNLNILPCEWRYICDDSTRRIWTNVDTVSGVTTLIINNKEVSLQAAGGYENGIPPVWAGFKEPLDVRIIEARVNGERVLTGELLADNVTRYTFVVEVSFTGDPVPDGTIVILTVTGEGQDVVILSNCGGVSANCNPASNGIIYTRQLNDHLINPDGDKRSFAYFTIEPLPNIAFNAIINVECSYDKLGTVERKIKRCVELRNSVNTNPAPPLPPACPDPPCDEPLLTAATSNECIIYDTVQNNYSITVGPLIRRMAHFAASVPSGTAEKIYVFGGFTGGADNSTPNITPFSEEFILATQEWSFITDMPTGRCAGMTAVKDDIIYCIGGLEIDELLSLYQVSRKIESYNTRTETWNTILAPMPEDYGVAFGDAQVIGDDIYVVCGVTRVVNSSHAETVNDRILKYSILNDTWETITPSIPSIYNRISPFSFNRSNPPSQTFNMDISSLADNATESEGASFNTGVDLITGQIGGRKQNAWLRFRLDVPKKARIINSNIQGVEIEVNGLDSKEFRVYALDRDDFDNFDSDDPRLYNTIPETVDWIYGVSGGSGTVVPDISSIIQAFVNRDGYFSGNHIVIKIDGHTTSNDNSVVWGGFQVGNHIPFALEIEYQDAGTYYVCNGAIAKSSAEIEAERNTIIQQRLAEFRSFILTSTYYGNLTVDEQDAFRQENEDRIVAEAQVPAFVYPNGGFKFKAGSETVVNNERTMDISDILEDEWTVLPMARDRGQCIYIPHQDIAYFMGGANQNLSTTLNRVENIDLRNNNEYIRLSPLGRGRAMFGAVDVGDDIYITGGLTSGHQEGYVEIECQQFPEFIQALGVESSGVLITLRNDSGEIIEDDIRLDIRGTLRSPIIDNVLAEYLARRGADRALGGDGSGNAPDLPEGEEFGDIQAVIKAQNKITDPNSDQFQFNAARKLNEEIFLFPVLYGSNDFILQGGVGGTTLFPRSEDPLEDVAKLSEFINTILTNVPPDPDERFEGNLTREELAALGDVLETIQLPPTIIDAGSLRELYSIETQVTVLDDFYFGQAISEFDEQVQELIRGKIEELLNSSEELGNSQLTSPKPGSRLAGTDIVFKWMAITGAIGYQLKVGSTLGGSEFSDSGILAPDVLSASVSGLPQDGSIVYVRLFTNFEGRSGEDYNDYLFGAFFLGAQGDPGEPVSEDSECFLLEHLADPDLPPSTTPPQSGGGNNPGGTGGFSQSGQSLSSLSLLPLNVKARDQLNNPTAVFYNATDWVPQIKERLIDNTSTLAETIEEIDTIDYEVPFGSSQLYNTMIAASRTMSGDSFTDTKKVIYICSDNSQNLSLVSRNDAIDEVNSIDGDMKVPVVYTVFSTSFPTSLSSQLERAETGDVDKITKATRGQSATLIASGFLDQLLNLTLGSATGGLGYGVYNRKIEFKELTALTALTMNFLLPANTRGLLRYRYSQDGYNFTDYSEKLEGNDPINFIDFFARILDIEVTLTTGFTVDISEYYDTTATGIPKLLSTIWETSGEREDLLFLDKETVLTNVQQVAVAAEGHVPVNAIIDIGVATSNSHHWADFHTPAQPSVREFGKIFMLERTDDPVSIVPIEPLTTRNQQLYVSAYGPWNPNSVVSLLEVRNNEEVPVLSGFILYPRLGQIYFGTRQDPIKVFKLAIVNENTTRVGLRLRNRLHSDSISLNGVGFIYSTNEVLPATLTQVPPSVSNVRISPTEPNSDDTFFALYDFLDLNQNTESGSLISWFKDGKQLLEIQNRTSWTNENLLLSNKLEPNDKIYFSITPSDGVDFGTTIFSPTVIILAREPGAQDVKIVPTRNGVLNNRFDTSGTFTVKYVFNTDDTGSGAVEVGTIIKWFLNGVLFKEGTFSAAEPPIEVDENGNPLPTPLRLLPGELVGGTTAHVIGNQVYVEVTPRTLLVTGETVRSSTIIVENSLLIVKNVTITPLEPTSQSTLEVNYDIEDADIANGTQTDQSEIKWLKSLNGVDFEEQTELRDQTIVGASETALGEYWKVIVLPFDGLDTGSSVESNVVRIQ</sequence>
<dbReference type="EMBL" id="LAZR01001269">
    <property type="protein sequence ID" value="KKN47556.1"/>
    <property type="molecule type" value="Genomic_DNA"/>
</dbReference>
<accession>A0A0F9TES8</accession>
<feature type="region of interest" description="Disordered" evidence="1">
    <location>
        <begin position="2391"/>
        <end position="2421"/>
    </location>
</feature>
<feature type="non-terminal residue" evidence="2">
    <location>
        <position position="1"/>
    </location>
</feature>
<dbReference type="InterPro" id="IPR052392">
    <property type="entry name" value="Kelch-BTB_domain-containing"/>
</dbReference>
<dbReference type="InterPro" id="IPR013320">
    <property type="entry name" value="ConA-like_dom_sf"/>
</dbReference>
<dbReference type="Gene3D" id="2.60.120.200">
    <property type="match status" value="1"/>
</dbReference>
<proteinExistence type="predicted"/>
<evidence type="ECO:0000313" key="2">
    <source>
        <dbReference type="EMBL" id="KKN47556.1"/>
    </source>
</evidence>
<feature type="compositionally biased region" description="Gly residues" evidence="1">
    <location>
        <begin position="2404"/>
        <end position="2417"/>
    </location>
</feature>
<evidence type="ECO:0000256" key="1">
    <source>
        <dbReference type="SAM" id="MobiDB-lite"/>
    </source>
</evidence>
<dbReference type="PANTHER" id="PTHR46375">
    <property type="entry name" value="KELCH REPEAT AND BTB DOMAIN-CONTAINING PROTEIN 13-RELATED"/>
    <property type="match status" value="1"/>
</dbReference>
<dbReference type="Gene3D" id="2.120.10.80">
    <property type="entry name" value="Kelch-type beta propeller"/>
    <property type="match status" value="2"/>
</dbReference>
<dbReference type="InterPro" id="IPR015915">
    <property type="entry name" value="Kelch-typ_b-propeller"/>
</dbReference>
<name>A0A0F9TES8_9ZZZZ</name>
<dbReference type="PANTHER" id="PTHR46375:SF3">
    <property type="entry name" value="KELCH REPEAT AND BTB DOMAIN-CONTAINING PROTEIN 13"/>
    <property type="match status" value="1"/>
</dbReference>
<gene>
    <name evidence="2" type="ORF">LCGC14_0661610</name>
</gene>
<dbReference type="SUPFAM" id="SSF49899">
    <property type="entry name" value="Concanavalin A-like lectins/glucanases"/>
    <property type="match status" value="1"/>
</dbReference>